<comment type="caution">
    <text evidence="3">The sequence shown here is derived from an EMBL/GenBank/DDBJ whole genome shotgun (WGS) entry which is preliminary data.</text>
</comment>
<sequence length="6973" mass="751373">VGGVQLVRLGSCTDDLSHLHMYVGGELIAFPVCISNLMIPGSGASSEEPRTSQPGAEPALSRASRRQRPRGDGETPPGGRRPSGGGAFLNLEEFLAGPDEASGDAVARDVEQSRGGGLSRESERKGGKALIGGRKFVGVLSSAGEGSDREDGKWRGREAMKDDGTRGGGRGSPREGQRGRKKSEQAVSFIVKPSKNHTTLAVCHEKFHADVPFFHVDVVQERLDVIVCELDVEFIVNVIAETMDIYYSYSNRLQMILSSLESQDEAVWRRMQSLRKMQALADGAARAERGERDSAIKEESRGEGTVPWSDPGEPESPRLPSDEREECEEDAAHPREGDSRSEGETAGEVFGPQHSRVDNMVDDSVNRLVQAQWEKMQEAADEASRKFQLGDQQAAAEGHVTRVVVHSCFGGIQLQVWRRGPTWRGTQSLSGAQASFGVSPLDVFLQSTGSADAFWRQVLARAEEPNGERVSGTGDNRSVAGDNRGNFPRFQGTLTTASPLYYPTGSTAGPRDSTPSCYSATARQARRGAVGKGTAYGAGGVGIYGDDSRKAVGGYSSGGSAYCGEPHASHIRAVLMNCVCLSHFSEGFGFAENQRIGPLISVISLPLTLTVAAASDGNVSLACKLEGVAIRDETNIAPLTMCYLFRGTGEGSEAPESGLKPKDAGVVAAGPLSERAAEMSSASATTKEREDGEGQQRTKLSSTPVLLHPKPADAVPTKSEDLALAVSPVGAKKTHGLVSARSARWRTADSEMWRGGSSFKEDSLPGLHAETRREMWATEDQGRDPGARRLPRRHKTLARLSTGSDATSVACHQLVGRVSPLQGGSKRRHPRAGSSVCPTEAAAPASPHLSVDFSGNFFSGASTCNIQLRTCRVVLLWEVLDEIAHWASDVSERLPTFPQPPPPLPRLPRALGPSVSLKRLGRSDGSLLYLPDSRRAVPWHLSDFDRRSQGSTVFVPRSCLNSDFSGRGRASEAYSLPPRTRRPEGGERAGTLPRNRLTRAYDRSIKADLCPGDRQRFPAFDSSPRPGVGCLVGPQRRRRHSCPETSIPLFMQIMKNRHEGETRERNLLLPGYLHGQLSSAALGSSAPIDTAEEGPRAQGRHQATLLAQKGGKDGTQQPARGRTRLFPGLTRYSGHGEKRRETEAGVSEEPRTFLALPTFHVPQLAGAMETLKQKNLGFSRPASPFGLSHFTESFSPWASQRPSRRDLDLSMSASASQPCSFSDGEAEKIRRQRTAESAGTTHAKSGCSWRVAEQFETAASPDSLQNRTRKASRTHADSRRSGVHFSVTGGAIFPSRASNSHANSFAFQDNGKSRRSGYMAELPGPVAQQKSGTGMSALSRVSTHSAVSFYASPENAPLSQWATMIDYSRLMQAVEEYLPWEEGEVEDFSTIGPDNRLGSTFEAQPGDSGSMFAPPEWLLPDHGWLAGQCRRATGQNSGSELFSRAKNFLSVHVDFRISVFEVWMPVEPLRMPRPVKAKKPDEKTVLARGARTAPSSNVQGPFFVGGANSSFPSLPEADGGFERGALRGPPGRVVPRGQNEKPMCGPGAQITNQRVQVTWEDRETGVRRDVSTPKDTRVVEAVSKPQGILRPSRRGADRAAPVSANPTDEESSAALGPRGRSRRHPGLTVGKNFLKEELFRSNKKRAGAEGDPDGYVSDSAWLCREQGADQPGNSRNGVRGPGGAHEGLREIMDGAVTDIEKEALRARYATSRWTHKKGGGPLGGLDEKNRGFFGRGRREDDQGLTALLPGSSWRGDGDGSSVTNGRSSEGSRNPRDKFFGLFSSRSVDKAGFKTGARQSARVASARARAHWRRLRFLTRPPDRCWMTAVRESKEDYCTFFQTKHDRPTDNAEGVIPAPGCEIGPIPTVLAVKGAACATLMICRLTTSAIQDAMDREEDLFAGRCRDREEEASVLGQYAPVDVQEFADRAPDLAPHADVGGPDDSWHKEGPGRAYSLFAAPARGEETVRQGNAESRGKSGAGRRRHPSTRGDRIWDGRGVEDASTGFKGNDETVLSFWGPPWSWYVPELRKAFAFSDPGALSPVAPFRFFFPSMWRLQATLTDVVASSITPSAISPIYPAAIPWAEVVASSPLISPVRLSLGATLSLPHLYQMHERLAGIDSTASMTIYRAYGLTRPKAPEGLSVALQVEPVLVTMDCYSLLYIYQLLSILQGFGVYLSELFPSYASGDATSDEVGDGADRDTGGDAPDGVLCMHGRGRHEDDDSIATDNSSGSASGGARRDRRGGCEGPGKRYRDAPYAREYVPDRSLEGPASGPEAPGAIRRPPSAARTKGASDASNGATTLRHGCTESSVTQAEEKATNFVGPRSVIRTTGLLVGGERGGLSTSFRSIGFPPPAQCSGSDDENGSLLHRVTLESDRGTSCESRSLGALQAERAGVVFGRRGSSAVGDAPGVVIGRRSADAVGPKPLPKAEVLLYNFLHTFPVGLTLESELLRIGFWDFYSVNRRCFLTFTFEDLSLGATTKSRTKEVPLSLTSLTVQAAASSPEVLACRAALRRMEQDRVQRERRLHFARSVKTPNALLCSRRGRQATSGASDDSDDDRSGREGCQLSTLESSSVVSSGQWADDVRTASGFDSQHILASPVSSRNSRMSHRAADPQIQKGGQGEKRQAKPPLRTCSGGSVGVVPRASGRRRQSVPARVTLSNNWSPEGHEGGSEPSSRTWEGLNTASLGSGFRDPSWGAGVRRGAPKRARSAGGLGSFRPGEASGPKEGSFAGRESQRTFGDLPVGRREISRSFVYGDNAVDLAECRDEVSLPDSDDSFALPGAADSHLSIVKIPGTHRRRGSAANEAGFVRTGVSLASGAPVSPLRAGKAEAARSMFLANHEIAARTIAVRKAQGDNACVSSGGRGPSGLGRQLRLPLRPKELKKLVMGGHVDGASSSGRGCGAEGPGSRGYQRLGSGLVSEDESDAGSGGGQLAAAGSGRPDKEANLLQEFLGWENPWLTLEASMMLELEHYNRIEGTNDLTMEPWQVTVLGSKASLRDSLDCDLEATWLNLNLNVALADAVLVYGYALIGCVIQERYALQLDCHKRWIQQRKREQEKGRQSGKKERDKTGVTVAGSDVRSAVLGDDGTRSSTGYTSFQGDRSGVAFSGSVYSGDKGLSEQYALTGATFLKPDGTLLHPDRFNILKCLFNALSLDFLGDNLVSKSSEYMHPSAEFAGDVLKKTADSVAVAKPRKHTSAVSVLAALGVLPSGGPGASGPAAHANAGSAGALAGETGLGTRNGPRDVSAAEQSRLPRGSRPTALTPSAQRGAAGHQAAAGASGDTPRDADLGGATLAEGATGSPADATTKAGLLVNRQSGCFSTALGDGGKAAGAGEGKNGGSREPREEEQLPQLFNLLGQTIAVLTEIVADEDSDQLQGKWTFVEDGQRMGLPTDENGVVETFVVRLRLLNYVYDLPSQLFQFTSETRDVIRLSVPEVPLPPRIHLLDADLGDGGAAGDDEGLGFRAASPFAPQFAIGRLRHSTADNAFSPMAGARSLQRRALSRLSMGGANRFSSQKISFPHQRSWWDPDNLPHPRNFVYMLWRTATHASSGSVGTARYDLFLSSCLVVRNTTQFHLSIFPSVPGPTNSKKSVFAAYHRKFMQCPARPPSASLPVFTSVLRRYQGPSPEAGAYEKRVQRRATRAPSGRLDKAGMSLENPRGASQKAGISASGAPLKVARQTVRTVPPTLKLPAMEHYIIEDPSAGDIGRKFSMVAANPSSDEEEGFLSALPGVKQRSLGAEVTTQAGSRKPRSQSAARSTSRHRRERSWRATGAFGERGLQPIKETAGSKEFTLGNPAVQPARNRLKSEHSHESDDMFSPFVYRVATSEVGSQPRGNEETRRSSRGRGSPRKRDSPGGRKRVQLVAPEAEDSDKTDAENPAAASRNGFLAVSGRRFTRGLRKKKRGEKRGASKKYDAYAGEFIPVVLNVDCIELQPFDSMVKAVPLFWTLTDNAPLWVCLKKHAPRSKAEVRRIVKYPARCDFLAEEATLRAICGNALVNYRPRKSQLPPYQVHLEGPDREAVALSSSVRGVSLRCSRNAARDARIPGLFFEIVLEHCLVICNRLPRTMYVRPLSSAAVQQRDSEREPSVSQIRETDYVIEAGESLSFAADPAALIVLFDDLVSRPLEVAYKAQGTIVQKLFMDVAAPDHHTPSAFFDAEEGDASAAGVSSPDTPPPGSPPDTAEGVATAFVADADAVSLSSESVPGGLTGPEGSGDSRGFTGLQPGPQKLGDMHAEDMEKNARGRAARRADEAHGADRGDAGEDPTPANSDFSLSQTNEEVESGSEGERRRRQGSVGTSTRQVSVAQDGDDLLACLPKKVILWVQLSDQAGSKKKAAATAFKFYNGTYVRSVTVFSDVWMINRCAYPILLKRVDSGALQLLESFQRVVLSQDFAASHLRLGVPCSQYHRIQDFAFYPRKQPDRLKACLNAAFMMQRHEAAAWSNDFVLSDMGTVGLYMTQTEQHPQLHYTVAMSIGPAPFFRTTIVEILPAFVLVNERQETPLWIRESSAGVGNSKQRSYHRIDPGQFLEFHPQGRHPIMIEVTSLVQADLRATLADDGETGSVSAGSGRREDGELQKLEEVSEDGAQASDPDAASDLEQLREDKSGSKASSETDPRPDVGRNRDRDIKGVFDAKRCKGATLAQSETPPAPLSPTNEEPRRRKNVLGLLRGNKGKEGKKDKEQDKGKEEENWDAVARSEDARSPHPGGAELGAGDTSLWPQSGPSAPVPASLSGPKAEPVLCQKTAKQSLESPSGAKAKGSEEPPQVGLDAQAHGVSKSRSESDWLTLERDSVETPGSPRGDSRPLFQAVAAHAREEPGPSSDGDSSRPLLADVEDSWVKIPEATGKETQAPKSRSVEIQHEQRSLADGGRSVLDTRVRLGHTEVEQGTGARGGGSSHTVFHSFVAPHVSSSRAEVTTSLRRLSRGDTGGSLASSAHAASSQTSELVSVPDSASRAQNGDPDRYTLPLRESATGARREGHAGDSRQGQKARGGPGRPASEGPSGSEADSATPRHLRARSDWSFPLEITYARLLQIRHPADAPSNRATHAQVVPGRPAGLLTTPSHQARESSFAGSGPEGLDQDRDADREMSGSDKERKIVTSFGSWKRQGLTGVSDAVGPEATPGHLPPGGAISLRTAGVPHGPGGAAAALPPPAFGVTEMEVSVYSGSRFVLFLDPAIPDYILLNKTSFGLCIGQAGVPAFGELLFPIPRHALGRKNEVVGQKYGLKFALYDPAKEAKLDVWLCRDFTTRSGRMQSRRNHSLLRNARLASRLKNIPGSSSQIITHLTSEAHRLTRRSTDFLRAGSGGSIRKTASSEEKRHPARTRTSLSHSLAGTGFGASRPGVAPTGRWDLARKRGSSLPDLEARKVSHSLSSAPLACFEERADAGAQRSFRGNALDRLRSKMSAGRGPPQSREYLTSLPEESLQFKPESIPFSAGHSVPLDMTQEQENRRDFSESFDLPCSRGSNLFFLVLTHPVSGARVVVCVRKKVIAGSTYVIFFEATRGVRADRASSFHMAYQMLPDLRLPLGYPSDLSALAAGPHWAMAELRRGNNLLKPAVQKVGSAVPPESFHLFHRGGGHLMGRMGHRIEGVAGRMGGLVGDAVDNVRGAGETSLAFLTALGSEAQYLALTNPLFARSFLSADREHALCEGDEYLDTDSEDETAKAMISSDVSINLSLLGAGVSLIDSEPNEILYASVEMLGINYDATADSQRVRLTVGWVQVDNHAKGAYYPTMLRPITDWLTSADSLQDPREEKELGTSVETTLPTDLRGADANADRLSMLGGKPHGRRERDGVCKSARAEFRDPQHEAPTSGEMRDDPESGRDSRKGTSGAGMSARPCEARVVNGSRLSRGDTVFVGSRRRLRSRFGTMSSNDYPGRDSGKPQWSRLHAGDMLPSRVARLARLHHSEQSGRLMDERDAVAQVLIEHRTSYQAGRGLVDMPQCLLRLEPLSVNIDSQLVFAVLLFLDDLLRTLNVDLLQQSVKDIRTSEVDPSSPVWRALLGPVSGILSEVIRGEQGGAAGQASVVQKVYISNLDIGRIVLVINIRNKRQGREEEEQPESELIRGVLAIVKNSLYISDANLVFAPETQQNLCGPPVALISDILQRYIGQAIKQIFQLLGAVDLFGNPMVLLKHWKSGGKRCAKEFQRGMHLYYAPPAACVALCRAFGICGLACIAGVVDSLGRFFGSWYQCLEFVARNTDVYSVFPQLVAQGGLMDQPSNIAEGLMNGGRGLAFTLGLSLMNFCVKPWKATQMHMSVATGDSSDRLLAGLKGCLLGSLSGLGSLCCGLPSSLLLFTSATCVGALNQIQAVPMLEAVRPRRIFNVGSLRFEEYSYLLSRAREFLPKQVRNNPNNQLLAVIPLALRTSYDPSSKALTSERIQRLAKRMARVSTVTPYCRRTPARRFLAVGCKKVGYVESGRVVWSCMRNQIVQVELIESLSGDGSASYFLRIKHFTDLARAKVEGAAEDSLARRVKDGFTESRRRNRGAPPQRRDDESSSTSSSEYRDSNGSLSDRTFYEEDGSTLGSDQFGMFGSSGVSSSPQRGSDVFEACSGTPESVNGFVGRQGSTSGHRMAQRSSLGRTASSFGSAGQRLRPVGSLRHAWEDFSTFSQQGAARRDAPGARLDSQGTGNSYNVVRLWSGTFASLPSAQTPRRDSARLPRTRGDVERVSAGASIASPGSRGPGASEKNDRRKGRRLTPAQRFGSRRSDSSRGVCSGDGRDAARARRWTQGLFGGRDRGEVSGDDLLGTGENREMPGEPTETKGRRGPRRARSRRGRHGSRRNEYRGNDEEAEVADAEGSDRSRFSPSLDSDSDRSSSLPRSSDDNSDRRESARRARSPSLSDSSPLQSSETSSDASDGYRSYSQKSPEASSRSLLADEEREREALQMPELVDRAARAERLPFLPRLPFTVGRRSDADAARTFFRQRVVQVANYEMAHLGFSVLTYFLDSCVAPGTADATMSLLV</sequence>
<feature type="region of interest" description="Disordered" evidence="2">
    <location>
        <begin position="3631"/>
        <end position="3673"/>
    </location>
</feature>
<feature type="region of interest" description="Disordered" evidence="2">
    <location>
        <begin position="6483"/>
        <end position="6598"/>
    </location>
</feature>
<dbReference type="Proteomes" id="UP000075225">
    <property type="component" value="Unassembled WGS sequence"/>
</dbReference>
<feature type="compositionally biased region" description="Basic and acidic residues" evidence="2">
    <location>
        <begin position="330"/>
        <end position="343"/>
    </location>
</feature>
<feature type="compositionally biased region" description="Basic and acidic residues" evidence="2">
    <location>
        <begin position="5822"/>
        <end position="5835"/>
    </location>
</feature>
<dbReference type="PANTHER" id="PTHR16166">
    <property type="entry name" value="VACUOLAR PROTEIN SORTING-ASSOCIATED PROTEIN VPS13"/>
    <property type="match status" value="1"/>
</dbReference>
<feature type="region of interest" description="Disordered" evidence="2">
    <location>
        <begin position="2893"/>
        <end position="2944"/>
    </location>
</feature>
<feature type="compositionally biased region" description="Low complexity" evidence="2">
    <location>
        <begin position="3220"/>
        <end position="3241"/>
    </location>
</feature>
<feature type="compositionally biased region" description="Polar residues" evidence="2">
    <location>
        <begin position="4914"/>
        <end position="4926"/>
    </location>
</feature>
<feature type="compositionally biased region" description="Low complexity" evidence="2">
    <location>
        <begin position="6846"/>
        <end position="6863"/>
    </location>
</feature>
<feature type="compositionally biased region" description="Basic and acidic residues" evidence="2">
    <location>
        <begin position="686"/>
        <end position="696"/>
    </location>
</feature>
<evidence type="ECO:0000256" key="2">
    <source>
        <dbReference type="SAM" id="MobiDB-lite"/>
    </source>
</evidence>
<dbReference type="GO" id="GO:0045053">
    <property type="term" value="P:protein retention in Golgi apparatus"/>
    <property type="evidence" value="ECO:0007669"/>
    <property type="project" value="TreeGrafter"/>
</dbReference>
<feature type="non-terminal residue" evidence="3">
    <location>
        <position position="1"/>
    </location>
</feature>
<feature type="region of interest" description="Disordered" evidence="2">
    <location>
        <begin position="6654"/>
        <end position="6889"/>
    </location>
</feature>
<feature type="region of interest" description="Disordered" evidence="2">
    <location>
        <begin position="965"/>
        <end position="991"/>
    </location>
</feature>
<feature type="compositionally biased region" description="Basic and acidic residues" evidence="2">
    <location>
        <begin position="5086"/>
        <end position="5103"/>
    </location>
</feature>
<feature type="region of interest" description="Disordered" evidence="2">
    <location>
        <begin position="2541"/>
        <end position="2573"/>
    </location>
</feature>
<feature type="region of interest" description="Disordered" evidence="2">
    <location>
        <begin position="2600"/>
        <end position="2740"/>
    </location>
</feature>
<feature type="compositionally biased region" description="Basic and acidic residues" evidence="2">
    <location>
        <begin position="2243"/>
        <end position="2268"/>
    </location>
</feature>
<proteinExistence type="inferred from homology"/>
<dbReference type="InterPro" id="IPR026847">
    <property type="entry name" value="VPS13"/>
</dbReference>
<feature type="region of interest" description="Disordered" evidence="2">
    <location>
        <begin position="6618"/>
        <end position="6639"/>
    </location>
</feature>
<accession>A0A151H5I4</accession>
<feature type="compositionally biased region" description="Low complexity" evidence="2">
    <location>
        <begin position="3269"/>
        <end position="3285"/>
    </location>
</feature>
<feature type="region of interest" description="Disordered" evidence="2">
    <location>
        <begin position="465"/>
        <end position="488"/>
    </location>
</feature>
<feature type="compositionally biased region" description="Basic and acidic residues" evidence="2">
    <location>
        <begin position="6759"/>
        <end position="6772"/>
    </location>
</feature>
<feature type="compositionally biased region" description="Basic and acidic residues" evidence="2">
    <location>
        <begin position="5797"/>
        <end position="5815"/>
    </location>
</feature>
<feature type="region of interest" description="Disordered" evidence="2">
    <location>
        <begin position="141"/>
        <end position="186"/>
    </location>
</feature>
<feature type="region of interest" description="Disordered" evidence="2">
    <location>
        <begin position="3217"/>
        <end position="3307"/>
    </location>
</feature>
<feature type="compositionally biased region" description="Basic and acidic residues" evidence="2">
    <location>
        <begin position="6830"/>
        <end position="6842"/>
    </location>
</feature>
<feature type="region of interest" description="Disordered" evidence="2">
    <location>
        <begin position="4205"/>
        <end position="4308"/>
    </location>
</feature>
<feature type="compositionally biased region" description="Basic and acidic residues" evidence="2">
    <location>
        <begin position="3057"/>
        <end position="3074"/>
    </location>
</feature>
<feature type="region of interest" description="Disordered" evidence="2">
    <location>
        <begin position="4585"/>
        <end position="5020"/>
    </location>
</feature>
<name>A0A151H5I4_TOXGO</name>
<dbReference type="GO" id="GO:0006623">
    <property type="term" value="P:protein targeting to vacuole"/>
    <property type="evidence" value="ECO:0007669"/>
    <property type="project" value="TreeGrafter"/>
</dbReference>
<feature type="region of interest" description="Disordered" evidence="2">
    <location>
        <begin position="4165"/>
        <end position="4189"/>
    </location>
</feature>
<feature type="compositionally biased region" description="Low complexity" evidence="2">
    <location>
        <begin position="6538"/>
        <end position="6553"/>
    </location>
</feature>
<feature type="region of interest" description="Disordered" evidence="2">
    <location>
        <begin position="3057"/>
        <end position="3077"/>
    </location>
</feature>
<feature type="compositionally biased region" description="Low complexity" evidence="2">
    <location>
        <begin position="3293"/>
        <end position="3304"/>
    </location>
</feature>
<organism evidence="3 4">
    <name type="scientific">Toxoplasma gondii TgCatPRC2</name>
    <dbReference type="NCBI Taxonomy" id="1130821"/>
    <lineage>
        <taxon>Eukaryota</taxon>
        <taxon>Sar</taxon>
        <taxon>Alveolata</taxon>
        <taxon>Apicomplexa</taxon>
        <taxon>Conoidasida</taxon>
        <taxon>Coccidia</taxon>
        <taxon>Eucoccidiorida</taxon>
        <taxon>Eimeriorina</taxon>
        <taxon>Sarcocystidae</taxon>
        <taxon>Toxoplasma</taxon>
    </lineage>
</organism>
<feature type="compositionally biased region" description="Low complexity" evidence="2">
    <location>
        <begin position="6813"/>
        <end position="6829"/>
    </location>
</feature>
<feature type="region of interest" description="Disordered" evidence="2">
    <location>
        <begin position="282"/>
        <end position="359"/>
    </location>
</feature>
<dbReference type="OrthoDB" id="347976at2759"/>
<feature type="compositionally biased region" description="Basic and acidic residues" evidence="2">
    <location>
        <begin position="3810"/>
        <end position="3819"/>
    </location>
</feature>
<feature type="compositionally biased region" description="Polar residues" evidence="2">
    <location>
        <begin position="1762"/>
        <end position="1771"/>
    </location>
</feature>
<dbReference type="PANTHER" id="PTHR16166:SF93">
    <property type="entry name" value="INTERMEMBRANE LIPID TRANSFER PROTEIN VPS13"/>
    <property type="match status" value="1"/>
</dbReference>
<feature type="region of interest" description="Disordered" evidence="2">
    <location>
        <begin position="3327"/>
        <end position="3351"/>
    </location>
</feature>
<feature type="compositionally biased region" description="Basic and acidic residues" evidence="2">
    <location>
        <begin position="4860"/>
        <end position="4870"/>
    </location>
</feature>
<feature type="compositionally biased region" description="Basic and acidic residues" evidence="2">
    <location>
        <begin position="1564"/>
        <end position="1578"/>
    </location>
</feature>
<feature type="compositionally biased region" description="Low complexity" evidence="2">
    <location>
        <begin position="4936"/>
        <end position="4949"/>
    </location>
</feature>
<feature type="compositionally biased region" description="Basic and acidic residues" evidence="2">
    <location>
        <begin position="285"/>
        <end position="302"/>
    </location>
</feature>
<dbReference type="EMBL" id="AHZP02002215">
    <property type="protein sequence ID" value="KYK64630.1"/>
    <property type="molecule type" value="Genomic_DNA"/>
</dbReference>
<dbReference type="VEuPathDB" id="ToxoDB:TGPRC2_306020B"/>
<feature type="region of interest" description="Disordered" evidence="2">
    <location>
        <begin position="1564"/>
        <end position="1629"/>
    </location>
</feature>
<feature type="compositionally biased region" description="Basic and acidic residues" evidence="2">
    <location>
        <begin position="4236"/>
        <end position="4266"/>
    </location>
</feature>
<protein>
    <recommendedName>
        <fullName evidence="5">Amine-terminal region of chorein, A TM vesicle-mediated sorter</fullName>
    </recommendedName>
</protein>
<feature type="region of interest" description="Disordered" evidence="2">
    <location>
        <begin position="1109"/>
        <end position="1149"/>
    </location>
</feature>
<feature type="region of interest" description="Disordered" evidence="2">
    <location>
        <begin position="2188"/>
        <end position="2319"/>
    </location>
</feature>
<evidence type="ECO:0008006" key="5">
    <source>
        <dbReference type="Google" id="ProtNLM"/>
    </source>
</evidence>
<feature type="compositionally biased region" description="Basic and acidic residues" evidence="2">
    <location>
        <begin position="146"/>
        <end position="165"/>
    </location>
</feature>
<feature type="region of interest" description="Disordered" evidence="2">
    <location>
        <begin position="5300"/>
        <end position="5355"/>
    </location>
</feature>
<gene>
    <name evidence="3" type="ORF">TGPRC2_306020B</name>
</gene>
<evidence type="ECO:0000256" key="1">
    <source>
        <dbReference type="ARBA" id="ARBA00006545"/>
    </source>
</evidence>
<feature type="region of interest" description="Disordered" evidence="2">
    <location>
        <begin position="1714"/>
        <end position="1775"/>
    </location>
</feature>
<feature type="compositionally biased region" description="Basic and acidic residues" evidence="2">
    <location>
        <begin position="4879"/>
        <end position="4890"/>
    </location>
</feature>
<feature type="region of interest" description="Disordered" evidence="2">
    <location>
        <begin position="818"/>
        <end position="840"/>
    </location>
</feature>
<feature type="compositionally biased region" description="Gly residues" evidence="2">
    <location>
        <begin position="2903"/>
        <end position="2912"/>
    </location>
</feature>
<feature type="region of interest" description="Disordered" evidence="2">
    <location>
        <begin position="673"/>
        <end position="716"/>
    </location>
</feature>
<feature type="compositionally biased region" description="Polar residues" evidence="2">
    <location>
        <begin position="2676"/>
        <end position="2690"/>
    </location>
</feature>
<feature type="compositionally biased region" description="Basic and acidic residues" evidence="2">
    <location>
        <begin position="172"/>
        <end position="184"/>
    </location>
</feature>
<feature type="compositionally biased region" description="Basic and acidic residues" evidence="2">
    <location>
        <begin position="4678"/>
        <end position="4694"/>
    </location>
</feature>
<feature type="region of interest" description="Disordered" evidence="2">
    <location>
        <begin position="1666"/>
        <end position="1687"/>
    </location>
</feature>
<feature type="compositionally biased region" description="Basic and acidic residues" evidence="2">
    <location>
        <begin position="1988"/>
        <end position="2000"/>
    </location>
</feature>
<evidence type="ECO:0000313" key="4">
    <source>
        <dbReference type="Proteomes" id="UP000075225"/>
    </source>
</evidence>
<feature type="compositionally biased region" description="Gly residues" evidence="2">
    <location>
        <begin position="3329"/>
        <end position="3343"/>
    </location>
</feature>
<feature type="region of interest" description="Disordered" evidence="2">
    <location>
        <begin position="1959"/>
        <end position="2004"/>
    </location>
</feature>
<feature type="compositionally biased region" description="Polar residues" evidence="2">
    <location>
        <begin position="6573"/>
        <end position="6596"/>
    </location>
</feature>
<comment type="similarity">
    <text evidence="1">Belongs to the VPS13 family.</text>
</comment>
<feature type="compositionally biased region" description="Basic and acidic residues" evidence="2">
    <location>
        <begin position="6660"/>
        <end position="6676"/>
    </location>
</feature>
<feature type="compositionally biased region" description="Basic and acidic residues" evidence="2">
    <location>
        <begin position="1134"/>
        <end position="1149"/>
    </location>
</feature>
<feature type="region of interest" description="Disordered" evidence="2">
    <location>
        <begin position="1258"/>
        <end position="1283"/>
    </location>
</feature>
<feature type="region of interest" description="Disordered" evidence="2">
    <location>
        <begin position="5755"/>
        <end position="5846"/>
    </location>
</feature>
<feature type="compositionally biased region" description="Polar residues" evidence="2">
    <location>
        <begin position="3746"/>
        <end position="3763"/>
    </location>
</feature>
<feature type="region of interest" description="Disordered" evidence="2">
    <location>
        <begin position="43"/>
        <end position="127"/>
    </location>
</feature>
<feature type="compositionally biased region" description="Basic and acidic residues" evidence="2">
    <location>
        <begin position="1725"/>
        <end position="1741"/>
    </location>
</feature>
<feature type="region of interest" description="Disordered" evidence="2">
    <location>
        <begin position="5046"/>
        <end position="5103"/>
    </location>
</feature>
<feature type="compositionally biased region" description="Basic and acidic residues" evidence="2">
    <location>
        <begin position="4784"/>
        <end position="4798"/>
    </location>
</feature>
<reference evidence="4" key="1">
    <citation type="submission" date="2016-03" db="EMBL/GenBank/DDBJ databases">
        <authorList>
            <person name="Sibley D."/>
            <person name="Venepally P."/>
            <person name="Karamycheva S."/>
            <person name="Hadjithomas M."/>
            <person name="Khan A."/>
            <person name="Brunk B."/>
            <person name="Roos D."/>
            <person name="Caler E."/>
            <person name="Lorenzi H."/>
        </authorList>
    </citation>
    <scope>NUCLEOTIDE SEQUENCE [LARGE SCALE GENOMIC DNA]</scope>
    <source>
        <strain evidence="4">TgCatPRC2</strain>
    </source>
</reference>
<evidence type="ECO:0000313" key="3">
    <source>
        <dbReference type="EMBL" id="KYK64630.1"/>
    </source>
</evidence>
<feature type="region of interest" description="Disordered" evidence="2">
    <location>
        <begin position="3745"/>
        <end position="3888"/>
    </location>
</feature>
<feature type="compositionally biased region" description="Polar residues" evidence="2">
    <location>
        <begin position="4272"/>
        <end position="4283"/>
    </location>
</feature>
<feature type="compositionally biased region" description="Basic residues" evidence="2">
    <location>
        <begin position="6773"/>
        <end position="6788"/>
    </location>
</feature>
<feature type="compositionally biased region" description="Basic and acidic residues" evidence="2">
    <location>
        <begin position="4604"/>
        <end position="4641"/>
    </location>
</feature>